<evidence type="ECO:0000313" key="3">
    <source>
        <dbReference type="EMBL" id="KAF2885436.1"/>
    </source>
</evidence>
<proteinExistence type="predicted"/>
<keyword evidence="2" id="KW-0472">Membrane</keyword>
<dbReference type="SUPFAM" id="SSF46689">
    <property type="entry name" value="Homeodomain-like"/>
    <property type="match status" value="1"/>
</dbReference>
<keyword evidence="2" id="KW-0812">Transmembrane</keyword>
<feature type="transmembrane region" description="Helical" evidence="2">
    <location>
        <begin position="115"/>
        <end position="133"/>
    </location>
</feature>
<dbReference type="AlphaFoldDB" id="A0A8K0G4A5"/>
<evidence type="ECO:0000313" key="4">
    <source>
        <dbReference type="Proteomes" id="UP000801492"/>
    </source>
</evidence>
<dbReference type="GO" id="GO:0003676">
    <property type="term" value="F:nucleic acid binding"/>
    <property type="evidence" value="ECO:0007669"/>
    <property type="project" value="InterPro"/>
</dbReference>
<accession>A0A8K0G4A5</accession>
<comment type="subcellular location">
    <subcellularLocation>
        <location evidence="1">Nucleus</location>
    </subcellularLocation>
</comment>
<keyword evidence="2" id="KW-1133">Transmembrane helix</keyword>
<keyword evidence="4" id="KW-1185">Reference proteome</keyword>
<name>A0A8K0G4A5_IGNLU</name>
<dbReference type="OrthoDB" id="6779723at2759"/>
<gene>
    <name evidence="3" type="ORF">ILUMI_20716</name>
</gene>
<dbReference type="Gene3D" id="3.30.420.10">
    <property type="entry name" value="Ribonuclease H-like superfamily/Ribonuclease H"/>
    <property type="match status" value="1"/>
</dbReference>
<dbReference type="EMBL" id="VTPC01089954">
    <property type="protein sequence ID" value="KAF2885436.1"/>
    <property type="molecule type" value="Genomic_DNA"/>
</dbReference>
<evidence type="ECO:0000256" key="1">
    <source>
        <dbReference type="ARBA" id="ARBA00004123"/>
    </source>
</evidence>
<dbReference type="InterPro" id="IPR009057">
    <property type="entry name" value="Homeodomain-like_sf"/>
</dbReference>
<protein>
    <recommendedName>
        <fullName evidence="5">Transposase Tc1-like domain-containing protein</fullName>
    </recommendedName>
</protein>
<dbReference type="GO" id="GO:0005634">
    <property type="term" value="C:nucleus"/>
    <property type="evidence" value="ECO:0007669"/>
    <property type="project" value="UniProtKB-SubCell"/>
</dbReference>
<comment type="caution">
    <text evidence="3">The sequence shown here is derived from an EMBL/GenBank/DDBJ whole genome shotgun (WGS) entry which is preliminary data.</text>
</comment>
<evidence type="ECO:0000256" key="2">
    <source>
        <dbReference type="SAM" id="Phobius"/>
    </source>
</evidence>
<reference evidence="3" key="1">
    <citation type="submission" date="2019-08" db="EMBL/GenBank/DDBJ databases">
        <title>The genome of the North American firefly Photinus pyralis.</title>
        <authorList>
            <consortium name="Photinus pyralis genome working group"/>
            <person name="Fallon T.R."/>
            <person name="Sander Lower S.E."/>
            <person name="Weng J.-K."/>
        </authorList>
    </citation>
    <scope>NUCLEOTIDE SEQUENCE</scope>
    <source>
        <strain evidence="3">TRF0915ILg1</strain>
        <tissue evidence="3">Whole body</tissue>
    </source>
</reference>
<sequence length="207" mass="24236">MAREKPVHDEIRKIIENYSKEGRSCYYVAKTLKIPYSTVKTISSNYVLRGSMKCKRKTGRPLTVNARDLRTRQGIIKKNRRASASELSVLWGKALGRRVSVSTCSRKMKKLGYSFYKVYLIMAYAIFTPLSILKAKEKPLLTNKQKKARLIWAKKHLNWTNQQWDSIIWSDESRFEVCVGDSRKRVLRKPEETYHPDYLVRKVKFPA</sequence>
<organism evidence="3 4">
    <name type="scientific">Ignelater luminosus</name>
    <name type="common">Cucubano</name>
    <name type="synonym">Pyrophorus luminosus</name>
    <dbReference type="NCBI Taxonomy" id="2038154"/>
    <lineage>
        <taxon>Eukaryota</taxon>
        <taxon>Metazoa</taxon>
        <taxon>Ecdysozoa</taxon>
        <taxon>Arthropoda</taxon>
        <taxon>Hexapoda</taxon>
        <taxon>Insecta</taxon>
        <taxon>Pterygota</taxon>
        <taxon>Neoptera</taxon>
        <taxon>Endopterygota</taxon>
        <taxon>Coleoptera</taxon>
        <taxon>Polyphaga</taxon>
        <taxon>Elateriformia</taxon>
        <taxon>Elateroidea</taxon>
        <taxon>Elateridae</taxon>
        <taxon>Agrypninae</taxon>
        <taxon>Pyrophorini</taxon>
        <taxon>Ignelater</taxon>
    </lineage>
</organism>
<evidence type="ECO:0008006" key="5">
    <source>
        <dbReference type="Google" id="ProtNLM"/>
    </source>
</evidence>
<dbReference type="InterPro" id="IPR036397">
    <property type="entry name" value="RNaseH_sf"/>
</dbReference>
<dbReference type="Proteomes" id="UP000801492">
    <property type="component" value="Unassembled WGS sequence"/>
</dbReference>